<dbReference type="InterPro" id="IPR026607">
    <property type="entry name" value="DMRT"/>
</dbReference>
<evidence type="ECO:0000256" key="2">
    <source>
        <dbReference type="ARBA" id="ARBA00022833"/>
    </source>
</evidence>
<dbReference type="PANTHER" id="PTHR12322">
    <property type="entry name" value="DOUBLESEX AND MAB-3 RELATED TRANSCRIPTION FACTOR DMRT"/>
    <property type="match status" value="1"/>
</dbReference>
<evidence type="ECO:0000259" key="7">
    <source>
        <dbReference type="PROSITE" id="PS50809"/>
    </source>
</evidence>
<evidence type="ECO:0000256" key="6">
    <source>
        <dbReference type="SAM" id="MobiDB-lite"/>
    </source>
</evidence>
<dbReference type="SUPFAM" id="SSF82927">
    <property type="entry name" value="Cysteine-rich DNA binding domain, (DM domain)"/>
    <property type="match status" value="1"/>
</dbReference>
<dbReference type="GO" id="GO:0000981">
    <property type="term" value="F:DNA-binding transcription factor activity, RNA polymerase II-specific"/>
    <property type="evidence" value="ECO:0007669"/>
    <property type="project" value="TreeGrafter"/>
</dbReference>
<dbReference type="FunFam" id="4.10.1040.10:FF:000001">
    <property type="entry name" value="doublesex- and mab-3-related transcription factor 1"/>
    <property type="match status" value="1"/>
</dbReference>
<reference evidence="9" key="1">
    <citation type="submission" date="2025-08" db="UniProtKB">
        <authorList>
            <consortium name="RefSeq"/>
        </authorList>
    </citation>
    <scope>IDENTIFICATION</scope>
</reference>
<comment type="subcellular location">
    <subcellularLocation>
        <location evidence="5">Nucleus</location>
    </subcellularLocation>
</comment>
<feature type="DNA-binding region" description="DM" evidence="5">
    <location>
        <begin position="103"/>
        <end position="150"/>
    </location>
</feature>
<keyword evidence="2 5" id="KW-0862">Zinc</keyword>
<dbReference type="OrthoDB" id="6162476at2759"/>
<keyword evidence="3 5" id="KW-0238">DNA-binding</keyword>
<dbReference type="GO" id="GO:0000978">
    <property type="term" value="F:RNA polymerase II cis-regulatory region sequence-specific DNA binding"/>
    <property type="evidence" value="ECO:0007669"/>
    <property type="project" value="TreeGrafter"/>
</dbReference>
<dbReference type="AlphaFoldDB" id="A0A8B8A700"/>
<organism evidence="8 9">
    <name type="scientific">Acanthaster planci</name>
    <name type="common">Crown-of-thorns starfish</name>
    <dbReference type="NCBI Taxonomy" id="133434"/>
    <lineage>
        <taxon>Eukaryota</taxon>
        <taxon>Metazoa</taxon>
        <taxon>Echinodermata</taxon>
        <taxon>Eleutherozoa</taxon>
        <taxon>Asterozoa</taxon>
        <taxon>Asteroidea</taxon>
        <taxon>Valvatacea</taxon>
        <taxon>Valvatida</taxon>
        <taxon>Acanthasteridae</taxon>
        <taxon>Acanthaster</taxon>
    </lineage>
</organism>
<dbReference type="RefSeq" id="XP_022111791.1">
    <property type="nucleotide sequence ID" value="XM_022256099.1"/>
</dbReference>
<dbReference type="Proteomes" id="UP000694845">
    <property type="component" value="Unplaced"/>
</dbReference>
<feature type="region of interest" description="Disordered" evidence="6">
    <location>
        <begin position="1"/>
        <end position="102"/>
    </location>
</feature>
<feature type="compositionally biased region" description="Basic and acidic residues" evidence="6">
    <location>
        <begin position="13"/>
        <end position="22"/>
    </location>
</feature>
<dbReference type="Pfam" id="PF00751">
    <property type="entry name" value="DM"/>
    <property type="match status" value="1"/>
</dbReference>
<dbReference type="SMART" id="SM00301">
    <property type="entry name" value="DM"/>
    <property type="match status" value="1"/>
</dbReference>
<dbReference type="GO" id="GO:0005634">
    <property type="term" value="C:nucleus"/>
    <property type="evidence" value="ECO:0007669"/>
    <property type="project" value="UniProtKB-SubCell"/>
</dbReference>
<dbReference type="GO" id="GO:0046872">
    <property type="term" value="F:metal ion binding"/>
    <property type="evidence" value="ECO:0007669"/>
    <property type="project" value="UniProtKB-KW"/>
</dbReference>
<dbReference type="GO" id="GO:0007548">
    <property type="term" value="P:sex differentiation"/>
    <property type="evidence" value="ECO:0007669"/>
    <property type="project" value="TreeGrafter"/>
</dbReference>
<evidence type="ECO:0000256" key="4">
    <source>
        <dbReference type="ARBA" id="ARBA00023242"/>
    </source>
</evidence>
<evidence type="ECO:0000256" key="3">
    <source>
        <dbReference type="ARBA" id="ARBA00023125"/>
    </source>
</evidence>
<evidence type="ECO:0000256" key="5">
    <source>
        <dbReference type="PROSITE-ProRule" id="PRU00070"/>
    </source>
</evidence>
<evidence type="ECO:0000313" key="9">
    <source>
        <dbReference type="RefSeq" id="XP_022111791.1"/>
    </source>
</evidence>
<feature type="domain" description="DM" evidence="7">
    <location>
        <begin position="103"/>
        <end position="150"/>
    </location>
</feature>
<evidence type="ECO:0000256" key="1">
    <source>
        <dbReference type="ARBA" id="ARBA00022723"/>
    </source>
</evidence>
<dbReference type="PROSITE" id="PS50809">
    <property type="entry name" value="DM_2"/>
    <property type="match status" value="1"/>
</dbReference>
<name>A0A8B8A700_ACAPL</name>
<dbReference type="GeneID" id="110991025"/>
<proteinExistence type="predicted"/>
<evidence type="ECO:0000313" key="8">
    <source>
        <dbReference type="Proteomes" id="UP000694845"/>
    </source>
</evidence>
<feature type="compositionally biased region" description="Basic residues" evidence="6">
    <location>
        <begin position="1"/>
        <end position="12"/>
    </location>
</feature>
<dbReference type="InterPro" id="IPR036407">
    <property type="entry name" value="DM_DNA-bd_sf"/>
</dbReference>
<protein>
    <submittedName>
        <fullName evidence="9">Doublesex and mab-3 related transcription factor 1-like</fullName>
    </submittedName>
</protein>
<feature type="region of interest" description="Disordered" evidence="6">
    <location>
        <begin position="359"/>
        <end position="386"/>
    </location>
</feature>
<gene>
    <name evidence="9" type="primary">LOC110991025</name>
</gene>
<accession>A0A8B8A700</accession>
<dbReference type="Gene3D" id="4.10.1040.10">
    <property type="entry name" value="DM DNA-binding domain"/>
    <property type="match status" value="1"/>
</dbReference>
<dbReference type="KEGG" id="aplc:110991025"/>
<keyword evidence="1 5" id="KW-0479">Metal-binding</keyword>
<dbReference type="OMA" id="YSPNFLV"/>
<dbReference type="PROSITE" id="PS40000">
    <property type="entry name" value="DM_1"/>
    <property type="match status" value="1"/>
</dbReference>
<dbReference type="PANTHER" id="PTHR12322:SF116">
    <property type="entry name" value="DOUBLESEX-MAB RELATED 99B"/>
    <property type="match status" value="1"/>
</dbReference>
<dbReference type="InterPro" id="IPR001275">
    <property type="entry name" value="DM_DNA-bd"/>
</dbReference>
<sequence length="481" mass="50994">MGKSIKKRHGSKRATEKRRCCEDQGEVVESTSDSPIGPGRDLARNVKGAGEAPTSPGIHGDGAVERGPVTGSRSVTAGRARPPPPGAGDGGKGSSQKRRGPHCARCRSHGVLVPLKGHKKFCNWKNCKCANCQLVMMRRKLMARMIALHRQQDLEAFALQQTGTVPTCSLPGDEVPDPTIKNLGSTNVPLVQSSSSVTGQSATDLLNNFTQGNLPSDSVQASPHSNIQCQWNSNNSMVRSPADASNEIQIQLPSSNELDIPSPLFGAGLASHGGSGRGGSLGPLMAFAPCSSSYSHQQLSFPFGLLTNPKPSTPTSQIYSPNFLVYHHQQQQEQQQVPMQQPYYFQGNRGGETQSAFMPIGQQNPPGHHSGFGHEDSPSPSGVTSPEPFNDIAVLGVASASEPSGIQPAGRAPASHTLRIPLVSRTVQPPYPPPSNAAATTTMSNFHCLPSAASSATQARAFIPLQHALFPQKHTQDSNKN</sequence>
<keyword evidence="8" id="KW-1185">Reference proteome</keyword>
<keyword evidence="4 5" id="KW-0539">Nucleus</keyword>